<keyword evidence="5" id="KW-1185">Reference proteome</keyword>
<evidence type="ECO:0000256" key="1">
    <source>
        <dbReference type="ARBA" id="ARBA00006525"/>
    </source>
</evidence>
<dbReference type="eggNOG" id="COG0758">
    <property type="taxonomic scope" value="Bacteria"/>
</dbReference>
<feature type="domain" description="DprA winged helix" evidence="3">
    <location>
        <begin position="315"/>
        <end position="368"/>
    </location>
</feature>
<reference evidence="4" key="1">
    <citation type="submission" date="2010-07" db="EMBL/GenBank/DDBJ databases">
        <authorList>
            <person name="Muzny D."/>
            <person name="Qin X."/>
            <person name="Deng J."/>
            <person name="Jiang H."/>
            <person name="Liu Y."/>
            <person name="Qu J."/>
            <person name="Song X.-Z."/>
            <person name="Zhang L."/>
            <person name="Thornton R."/>
            <person name="Coyle M."/>
            <person name="Francisco L."/>
            <person name="Jackson L."/>
            <person name="Javaid M."/>
            <person name="Korchina V."/>
            <person name="Kovar C."/>
            <person name="Mata R."/>
            <person name="Mathew T."/>
            <person name="Ngo R."/>
            <person name="Nguyen L."/>
            <person name="Nguyen N."/>
            <person name="Okwuonu G."/>
            <person name="Ongeri F."/>
            <person name="Pham C."/>
            <person name="Simmons D."/>
            <person name="Wilczek-Boney K."/>
            <person name="Hale W."/>
            <person name="Jakkamsetti A."/>
            <person name="Pham P."/>
            <person name="Ruth R."/>
            <person name="San Lucas F."/>
            <person name="Warren J."/>
            <person name="Zhang J."/>
            <person name="Zhao Z."/>
            <person name="Zhou C."/>
            <person name="Zhu D."/>
            <person name="Lee S."/>
            <person name="Bess C."/>
            <person name="Blankenburg K."/>
            <person name="Forbes L."/>
            <person name="Fu Q."/>
            <person name="Gubbala S."/>
            <person name="Hirani K."/>
            <person name="Jayaseelan J.C."/>
            <person name="Lara F."/>
            <person name="Munidasa M."/>
            <person name="Palculict T."/>
            <person name="Patil S."/>
            <person name="Pu L.-L."/>
            <person name="Saada N."/>
            <person name="Tang L."/>
            <person name="Weissenberger G."/>
            <person name="Zhu Y."/>
            <person name="Hemphill L."/>
            <person name="Shang Y."/>
            <person name="Youmans B."/>
            <person name="Ayvaz T."/>
            <person name="Ross M."/>
            <person name="Santibanez J."/>
            <person name="Aqrawi P."/>
            <person name="Gross S."/>
            <person name="Joshi V."/>
            <person name="Fowler G."/>
            <person name="Nazareth L."/>
            <person name="Reid J."/>
            <person name="Worley K."/>
            <person name="Petrosino J."/>
            <person name="Highlander S."/>
            <person name="Gibbs R."/>
        </authorList>
    </citation>
    <scope>NUCLEOTIDE SEQUENCE [LARGE SCALE GENOMIC DNA]</scope>
    <source>
        <strain evidence="4">DSM 16973</strain>
    </source>
</reference>
<dbReference type="HOGENOM" id="CLU_029601_0_3_10"/>
<dbReference type="Proteomes" id="UP000004394">
    <property type="component" value="Unassembled WGS sequence"/>
</dbReference>
<dbReference type="Pfam" id="PF17782">
    <property type="entry name" value="WHD_DprA"/>
    <property type="match status" value="1"/>
</dbReference>
<dbReference type="Gene3D" id="1.10.10.10">
    <property type="entry name" value="Winged helix-like DNA-binding domain superfamily/Winged helix DNA-binding domain"/>
    <property type="match status" value="1"/>
</dbReference>
<comment type="caution">
    <text evidence="4">The sequence shown here is derived from an EMBL/GenBank/DDBJ whole genome shotgun (WGS) entry which is preliminary data.</text>
</comment>
<name>E0NUQ7_9BACT</name>
<dbReference type="OrthoDB" id="9785707at2"/>
<comment type="similarity">
    <text evidence="1">Belongs to the DprA/Smf family.</text>
</comment>
<dbReference type="EMBL" id="AEEI01000053">
    <property type="protein sequence ID" value="EFM01164.1"/>
    <property type="molecule type" value="Genomic_DNA"/>
</dbReference>
<evidence type="ECO:0000313" key="5">
    <source>
        <dbReference type="Proteomes" id="UP000004394"/>
    </source>
</evidence>
<dbReference type="RefSeq" id="WP_006950263.1">
    <property type="nucleotide sequence ID" value="NZ_BAJI01000012.1"/>
</dbReference>
<dbReference type="GO" id="GO:0009294">
    <property type="term" value="P:DNA-mediated transformation"/>
    <property type="evidence" value="ECO:0007669"/>
    <property type="project" value="InterPro"/>
</dbReference>
<accession>E0NUQ7</accession>
<dbReference type="PANTHER" id="PTHR43022:SF1">
    <property type="entry name" value="PROTEIN SMF"/>
    <property type="match status" value="1"/>
</dbReference>
<feature type="domain" description="Smf/DprA SLOG" evidence="2">
    <location>
        <begin position="84"/>
        <end position="293"/>
    </location>
</feature>
<dbReference type="PANTHER" id="PTHR43022">
    <property type="entry name" value="PROTEIN SMF"/>
    <property type="match status" value="1"/>
</dbReference>
<sequence length="375" mass="42207">MNEQETIYAIALTLVDTFNPIIVQELYERLGSATAVMEHRKNIRDILPDCSQRLAERLANIDKYLQRAEEEWQYAVQHHIVPLCMNDEHYPQRLRECADAPSVLFYRGKANLNPLRVISIVGTRQCTRYGQDLVRRFISDLRSLCPQTLVISGLAYGIDIHAHRQALSCGLDTVAVLAHGHDNLYPSVHKDTATAMLQQGGLITEYPTHTRPDKMNFVKRNRIVAGMSDACILVESSAKGGGLITARIAFDYNRDVFAFPGRTDDIHSEGCNCLIRDNVANLISNAEDFVRAMQWDDDKRLKDAQRKGIERQLFPDLSPEEQQVVTVLQTTNDLPINMLTIQSGIAVSKLTAILFTLEMKGVVRMMAGSTCHLLK</sequence>
<dbReference type="SUPFAM" id="SSF102405">
    <property type="entry name" value="MCP/YpsA-like"/>
    <property type="match status" value="1"/>
</dbReference>
<gene>
    <name evidence="4" type="primary">dprA</name>
    <name evidence="4" type="ORF">HMPREF0658_1912</name>
</gene>
<dbReference type="NCBIfam" id="TIGR00732">
    <property type="entry name" value="dprA"/>
    <property type="match status" value="1"/>
</dbReference>
<dbReference type="Pfam" id="PF02481">
    <property type="entry name" value="DNA_processg_A"/>
    <property type="match status" value="1"/>
</dbReference>
<dbReference type="AlphaFoldDB" id="E0NUQ7"/>
<proteinExistence type="inferred from homology"/>
<dbReference type="InterPro" id="IPR041614">
    <property type="entry name" value="DprA_WH"/>
</dbReference>
<protein>
    <submittedName>
        <fullName evidence="4">DNA protecting protein DprA</fullName>
    </submittedName>
</protein>
<dbReference type="Gene3D" id="3.40.50.450">
    <property type="match status" value="1"/>
</dbReference>
<dbReference type="InterPro" id="IPR003488">
    <property type="entry name" value="DprA"/>
</dbReference>
<organism evidence="4 5">
    <name type="scientific">Hoylesella marshii DSM 16973 = JCM 13450</name>
    <dbReference type="NCBI Taxonomy" id="862515"/>
    <lineage>
        <taxon>Bacteria</taxon>
        <taxon>Pseudomonadati</taxon>
        <taxon>Bacteroidota</taxon>
        <taxon>Bacteroidia</taxon>
        <taxon>Bacteroidales</taxon>
        <taxon>Prevotellaceae</taxon>
        <taxon>Hoylesella</taxon>
    </lineage>
</organism>
<evidence type="ECO:0000259" key="3">
    <source>
        <dbReference type="Pfam" id="PF17782"/>
    </source>
</evidence>
<evidence type="ECO:0000259" key="2">
    <source>
        <dbReference type="Pfam" id="PF02481"/>
    </source>
</evidence>
<dbReference type="InterPro" id="IPR057666">
    <property type="entry name" value="DrpA_SLOG"/>
</dbReference>
<dbReference type="InterPro" id="IPR036388">
    <property type="entry name" value="WH-like_DNA-bd_sf"/>
</dbReference>
<dbReference type="STRING" id="862515.HMPREF0658_1912"/>
<evidence type="ECO:0000313" key="4">
    <source>
        <dbReference type="EMBL" id="EFM01164.1"/>
    </source>
</evidence>